<sequence length="251" mass="27166">MTAASEITVDHLINKGLIHPETAEKHRAKRSRHDEILAGMRGTETDSTTLITMSDGPLEKAIVGALCDAAGIPGTARDGIRLLSGSEFRVDSGAKDRRTIDIIGARRLDEAVTVKAWHPVFATEAKYDAWVNGGHGYCKAAKESYSNQAICYLHGCIDARLGEDVKFIWLGNATAHPEFGPWGRKGIHEGDFKWAGLEEAFRLQEIAKERWSSLTWAEVGEAITVALAAEGLADEAAAIVRFLRAGGPSSN</sequence>
<name>B8HJ11_PSECP</name>
<geneLocation type="plasmid" evidence="1 2">
    <name>pACHL01</name>
</geneLocation>
<keyword evidence="2" id="KW-1185">Reference proteome</keyword>
<dbReference type="HOGENOM" id="CLU_1105357_0_0_11"/>
<keyword evidence="1" id="KW-0614">Plasmid</keyword>
<organism evidence="1 2">
    <name type="scientific">Pseudarthrobacter chlorophenolicus (strain ATCC 700700 / DSM 12829 / CIP 107037 / JCM 12360 / KCTC 9906 / NCIMB 13794 / A6)</name>
    <name type="common">Arthrobacter chlorophenolicus</name>
    <dbReference type="NCBI Taxonomy" id="452863"/>
    <lineage>
        <taxon>Bacteria</taxon>
        <taxon>Bacillati</taxon>
        <taxon>Actinomycetota</taxon>
        <taxon>Actinomycetes</taxon>
        <taxon>Micrococcales</taxon>
        <taxon>Micrococcaceae</taxon>
        <taxon>Pseudarthrobacter</taxon>
    </lineage>
</organism>
<protein>
    <submittedName>
        <fullName evidence="1">Uncharacterized protein</fullName>
    </submittedName>
</protein>
<dbReference type="AlphaFoldDB" id="B8HJ11"/>
<evidence type="ECO:0000313" key="2">
    <source>
        <dbReference type="Proteomes" id="UP000002505"/>
    </source>
</evidence>
<dbReference type="Proteomes" id="UP000002505">
    <property type="component" value="Plasmid pACHL01"/>
</dbReference>
<dbReference type="OrthoDB" id="9941406at2"/>
<accession>B8HJ11</accession>
<dbReference type="RefSeq" id="WP_012623425.1">
    <property type="nucleotide sequence ID" value="NC_011879.1"/>
</dbReference>
<gene>
    <name evidence="1" type="ordered locus">Achl_4457</name>
</gene>
<dbReference type="KEGG" id="ach:Achl_4457"/>
<proteinExistence type="predicted"/>
<dbReference type="EMBL" id="CP001342">
    <property type="protein sequence ID" value="ACL42408.1"/>
    <property type="molecule type" value="Genomic_DNA"/>
</dbReference>
<evidence type="ECO:0000313" key="1">
    <source>
        <dbReference type="EMBL" id="ACL42408.1"/>
    </source>
</evidence>
<reference evidence="1" key="1">
    <citation type="submission" date="2009-01" db="EMBL/GenBank/DDBJ databases">
        <title>Complete sequence of plasmid1 of Arthrobacter chlorophenolicus A6.</title>
        <authorList>
            <consortium name="US DOE Joint Genome Institute"/>
            <person name="Lucas S."/>
            <person name="Copeland A."/>
            <person name="Lapidus A."/>
            <person name="Glavina del Rio T."/>
            <person name="Tice H."/>
            <person name="Bruce D."/>
            <person name="Goodwin L."/>
            <person name="Pitluck S."/>
            <person name="Goltsman E."/>
            <person name="Clum A."/>
            <person name="Larimer F."/>
            <person name="Land M."/>
            <person name="Hauser L."/>
            <person name="Kyrpides N."/>
            <person name="Mikhailova N."/>
            <person name="Jansson J."/>
            <person name="Richardson P."/>
        </authorList>
    </citation>
    <scope>NUCLEOTIDE SEQUENCE [LARGE SCALE GENOMIC DNA]</scope>
    <source>
        <strain evidence="1">A6</strain>
        <plasmid evidence="1">pACHL01</plasmid>
    </source>
</reference>